<dbReference type="EMBL" id="CAJVPW010029334">
    <property type="protein sequence ID" value="CAG8720856.1"/>
    <property type="molecule type" value="Genomic_DNA"/>
</dbReference>
<evidence type="ECO:0000313" key="1">
    <source>
        <dbReference type="EMBL" id="CAG8720856.1"/>
    </source>
</evidence>
<proteinExistence type="predicted"/>
<comment type="caution">
    <text evidence="1">The sequence shown here is derived from an EMBL/GenBank/DDBJ whole genome shotgun (WGS) entry which is preliminary data.</text>
</comment>
<reference evidence="1" key="1">
    <citation type="submission" date="2021-06" db="EMBL/GenBank/DDBJ databases">
        <authorList>
            <person name="Kallberg Y."/>
            <person name="Tangrot J."/>
            <person name="Rosling A."/>
        </authorList>
    </citation>
    <scope>NUCLEOTIDE SEQUENCE</scope>
    <source>
        <strain evidence="1">28 12/20/2015</strain>
    </source>
</reference>
<dbReference type="Proteomes" id="UP000789366">
    <property type="component" value="Unassembled WGS sequence"/>
</dbReference>
<name>A0ACA9PSA3_9GLOM</name>
<evidence type="ECO:0000313" key="2">
    <source>
        <dbReference type="Proteomes" id="UP000789366"/>
    </source>
</evidence>
<gene>
    <name evidence="1" type="ORF">SPELUC_LOCUS12422</name>
</gene>
<protein>
    <submittedName>
        <fullName evidence="1">7090_t:CDS:1</fullName>
    </submittedName>
</protein>
<sequence>GSMYLFPRINLPPKAIKVAKEAGKQPDEFYCLAMLNATGVCVVPGSGFHQEDGTWHFRSTFLPPEELFDGFCQRLEKFHKEFLAKYRD</sequence>
<accession>A0ACA9PSA3</accession>
<organism evidence="1 2">
    <name type="scientific">Cetraspora pellucida</name>
    <dbReference type="NCBI Taxonomy" id="1433469"/>
    <lineage>
        <taxon>Eukaryota</taxon>
        <taxon>Fungi</taxon>
        <taxon>Fungi incertae sedis</taxon>
        <taxon>Mucoromycota</taxon>
        <taxon>Glomeromycotina</taxon>
        <taxon>Glomeromycetes</taxon>
        <taxon>Diversisporales</taxon>
        <taxon>Gigasporaceae</taxon>
        <taxon>Cetraspora</taxon>
    </lineage>
</organism>
<keyword evidence="2" id="KW-1185">Reference proteome</keyword>
<feature type="non-terminal residue" evidence="1">
    <location>
        <position position="1"/>
    </location>
</feature>